<reference evidence="2 3" key="1">
    <citation type="submission" date="2024-06" db="EMBL/GenBank/DDBJ databases">
        <title>Thioclava kandeliae sp. nov. from a rhizosphere soil sample of Kandelia candel in a mangrove.</title>
        <authorList>
            <person name="Mu T."/>
        </authorList>
    </citation>
    <scope>NUCLEOTIDE SEQUENCE [LARGE SCALE GENOMIC DNA]</scope>
    <source>
        <strain evidence="2 3">CPCC 100088</strain>
    </source>
</reference>
<organism evidence="2 3">
    <name type="scientific">Thioclava kandeliae</name>
    <dbReference type="NCBI Taxonomy" id="3070818"/>
    <lineage>
        <taxon>Bacteria</taxon>
        <taxon>Pseudomonadati</taxon>
        <taxon>Pseudomonadota</taxon>
        <taxon>Alphaproteobacteria</taxon>
        <taxon>Rhodobacterales</taxon>
        <taxon>Paracoccaceae</taxon>
        <taxon>Thioclava</taxon>
    </lineage>
</organism>
<keyword evidence="3" id="KW-1185">Reference proteome</keyword>
<dbReference type="EMBL" id="JAYWLC010000024">
    <property type="protein sequence ID" value="MER5173683.1"/>
    <property type="molecule type" value="Genomic_DNA"/>
</dbReference>
<dbReference type="Proteomes" id="UP001438953">
    <property type="component" value="Unassembled WGS sequence"/>
</dbReference>
<dbReference type="SUPFAM" id="SSF51445">
    <property type="entry name" value="(Trans)glycosidases"/>
    <property type="match status" value="1"/>
</dbReference>
<accession>A0ABV1SLA1</accession>
<dbReference type="InterPro" id="IPR017853">
    <property type="entry name" value="GH"/>
</dbReference>
<sequence>MDILLLSLVASGLALSIAGTMGRSDHEVSSGEDSPLGEDTQSQPNGENEAIIVLGSATGKFVPTDLFGANIIFSANTNEGAPTSNFESAVDATDMQSLRYPSGEGDGTAETEGVDWINITALDENPNGLELRKELTSVLDWARDPSGDGNTDDAITLTLVIPTLHISEDELDRYAEDVQTFTQLVLESYPDVVNAFEIGNEYWRHTDEETYGKAANVAIKALAAGMQDAGIDSYDGPDIFVQMGNTYNQSSFSTTLDDRGYFARLTDANKTIIAQLDDEARSLIDGVVEHYYWKQDTTDFKNNESERMFIEHQYQFWDELCEQDLSLNITEWNVDMTNLEQNGMAAASLLIKLVENMTDMGVDSAFVWPLQHNTANDLAGGTDETADSNDEDVLTNSVSGAIFDLMAQELPGAELLDLVIANEVTGLEITAYQTDGATVIYVSSRSIDILTFELDLRELVDADAIGTAVTIGIDQSTSDGYYYSAKEGRLQADYIFIDGTPYFYDEHDVAAKITYADLSGPEILLTLKPYEVVQLIFA</sequence>
<evidence type="ECO:0000313" key="3">
    <source>
        <dbReference type="Proteomes" id="UP001438953"/>
    </source>
</evidence>
<gene>
    <name evidence="2" type="ORF">VSX56_18125</name>
</gene>
<feature type="region of interest" description="Disordered" evidence="1">
    <location>
        <begin position="22"/>
        <end position="45"/>
    </location>
</feature>
<evidence type="ECO:0000313" key="2">
    <source>
        <dbReference type="EMBL" id="MER5173683.1"/>
    </source>
</evidence>
<dbReference type="Gene3D" id="3.20.20.80">
    <property type="entry name" value="Glycosidases"/>
    <property type="match status" value="1"/>
</dbReference>
<protein>
    <recommendedName>
        <fullName evidence="4">Type I secretion protein</fullName>
    </recommendedName>
</protein>
<dbReference type="RefSeq" id="WP_350939030.1">
    <property type="nucleotide sequence ID" value="NZ_JAYWLC010000024.1"/>
</dbReference>
<evidence type="ECO:0008006" key="4">
    <source>
        <dbReference type="Google" id="ProtNLM"/>
    </source>
</evidence>
<comment type="caution">
    <text evidence="2">The sequence shown here is derived from an EMBL/GenBank/DDBJ whole genome shotgun (WGS) entry which is preliminary data.</text>
</comment>
<proteinExistence type="predicted"/>
<evidence type="ECO:0000256" key="1">
    <source>
        <dbReference type="SAM" id="MobiDB-lite"/>
    </source>
</evidence>
<name>A0ABV1SLA1_9RHOB</name>